<keyword evidence="3" id="KW-1185">Reference proteome</keyword>
<sequence>MLANFAQYPNVYVYVASNAYLVSSEPLDGTGGQGQLCERMSKMSQKKPSTGKTVAWMYGVVASFVTVYVVGGILLDKLWRK</sequence>
<dbReference type="Proteomes" id="UP001344906">
    <property type="component" value="Unassembled WGS sequence"/>
</dbReference>
<keyword evidence="1" id="KW-1133">Transmembrane helix</keyword>
<evidence type="ECO:0008006" key="4">
    <source>
        <dbReference type="Google" id="ProtNLM"/>
    </source>
</evidence>
<name>A0ABQ6FQ64_9CHLR</name>
<organism evidence="2 3">
    <name type="scientific">Dictyobacter halimunensis</name>
    <dbReference type="NCBI Taxonomy" id="3026934"/>
    <lineage>
        <taxon>Bacteria</taxon>
        <taxon>Bacillati</taxon>
        <taxon>Chloroflexota</taxon>
        <taxon>Ktedonobacteria</taxon>
        <taxon>Ktedonobacterales</taxon>
        <taxon>Dictyobacteraceae</taxon>
        <taxon>Dictyobacter</taxon>
    </lineage>
</organism>
<accession>A0ABQ6FQ64</accession>
<comment type="caution">
    <text evidence="2">The sequence shown here is derived from an EMBL/GenBank/DDBJ whole genome shotgun (WGS) entry which is preliminary data.</text>
</comment>
<proteinExistence type="predicted"/>
<evidence type="ECO:0000313" key="3">
    <source>
        <dbReference type="Proteomes" id="UP001344906"/>
    </source>
</evidence>
<feature type="transmembrane region" description="Helical" evidence="1">
    <location>
        <begin position="55"/>
        <end position="75"/>
    </location>
</feature>
<evidence type="ECO:0000313" key="2">
    <source>
        <dbReference type="EMBL" id="GLV55718.1"/>
    </source>
</evidence>
<keyword evidence="1" id="KW-0472">Membrane</keyword>
<evidence type="ECO:0000256" key="1">
    <source>
        <dbReference type="SAM" id="Phobius"/>
    </source>
</evidence>
<reference evidence="2 3" key="1">
    <citation type="submission" date="2023-02" db="EMBL/GenBank/DDBJ databases">
        <title>Dictyobacter halimunensis sp. nov., a new member of the class Ktedonobacteria from forest soil in a geothermal area.</title>
        <authorList>
            <person name="Rachmania M.K."/>
            <person name="Ningsih F."/>
            <person name="Sakai Y."/>
            <person name="Yabe S."/>
            <person name="Yokota A."/>
            <person name="Sjamsuridzal W."/>
        </authorList>
    </citation>
    <scope>NUCLEOTIDE SEQUENCE [LARGE SCALE GENOMIC DNA]</scope>
    <source>
        <strain evidence="2 3">S3.2.2.5</strain>
    </source>
</reference>
<keyword evidence="1" id="KW-0812">Transmembrane</keyword>
<protein>
    <recommendedName>
        <fullName evidence="4">Major facilitator superfamily (MFS) profile domain-containing protein</fullName>
    </recommendedName>
</protein>
<gene>
    <name evidence="2" type="ORF">KDH_25620</name>
</gene>
<dbReference type="EMBL" id="BSRI01000001">
    <property type="protein sequence ID" value="GLV55718.1"/>
    <property type="molecule type" value="Genomic_DNA"/>
</dbReference>